<gene>
    <name evidence="1" type="ORF">CE91St55_02400</name>
</gene>
<proteinExistence type="predicted"/>
<accession>A0A174UFZ8</accession>
<evidence type="ECO:0000313" key="2">
    <source>
        <dbReference type="Proteomes" id="UP001055091"/>
    </source>
</evidence>
<reference evidence="1" key="1">
    <citation type="submission" date="2022-01" db="EMBL/GenBank/DDBJ databases">
        <title>Novel bile acid biosynthetic pathways are enriched in the microbiome of centenarians.</title>
        <authorList>
            <person name="Sato Y."/>
            <person name="Atarashi K."/>
            <person name="Plichta R.D."/>
            <person name="Arai Y."/>
            <person name="Sasajima S."/>
            <person name="Kearney M.S."/>
            <person name="Suda W."/>
            <person name="Takeshita K."/>
            <person name="Sasaki T."/>
            <person name="Okamoto S."/>
            <person name="Skelly N.A."/>
            <person name="Okamura Y."/>
            <person name="Vlamakis H."/>
            <person name="Li Y."/>
            <person name="Tanoue T."/>
            <person name="Takei H."/>
            <person name="Nittono H."/>
            <person name="Narushima S."/>
            <person name="Irie J."/>
            <person name="Itoh H."/>
            <person name="Moriya K."/>
            <person name="Sugiura Y."/>
            <person name="Suematsu M."/>
            <person name="Moritoki N."/>
            <person name="Shibata S."/>
            <person name="Littman R.D."/>
            <person name="Fischbach A.M."/>
            <person name="Uwamino Y."/>
            <person name="Inoue T."/>
            <person name="Honda A."/>
            <person name="Hattori M."/>
            <person name="Murai T."/>
            <person name="Xavier J.R."/>
            <person name="Hirose N."/>
            <person name="Honda K."/>
        </authorList>
    </citation>
    <scope>NUCLEOTIDE SEQUENCE</scope>
    <source>
        <strain evidence="1">CE91-St55</strain>
    </source>
</reference>
<dbReference type="AlphaFoldDB" id="A0A174UFZ8"/>
<evidence type="ECO:0000313" key="1">
    <source>
        <dbReference type="EMBL" id="GKG98258.1"/>
    </source>
</evidence>
<dbReference type="Proteomes" id="UP001055091">
    <property type="component" value="Unassembled WGS sequence"/>
</dbReference>
<organism evidence="1 2">
    <name type="scientific">Hungatella hathewayi</name>
    <dbReference type="NCBI Taxonomy" id="154046"/>
    <lineage>
        <taxon>Bacteria</taxon>
        <taxon>Bacillati</taxon>
        <taxon>Bacillota</taxon>
        <taxon>Clostridia</taxon>
        <taxon>Lachnospirales</taxon>
        <taxon>Lachnospiraceae</taxon>
        <taxon>Hungatella</taxon>
    </lineage>
</organism>
<dbReference type="GeneID" id="93147059"/>
<name>A0A174UFZ8_9FIRM</name>
<dbReference type="InterPro" id="IPR016621">
    <property type="entry name" value="UCP014543"/>
</dbReference>
<dbReference type="EMBL" id="BQNJ01000001">
    <property type="protein sequence ID" value="GKG98258.1"/>
    <property type="molecule type" value="Genomic_DNA"/>
</dbReference>
<protein>
    <submittedName>
        <fullName evidence="1">Uncharacterized protein</fullName>
    </submittedName>
</protein>
<comment type="caution">
    <text evidence="1">The sequence shown here is derived from an EMBL/GenBank/DDBJ whole genome shotgun (WGS) entry which is preliminary data.</text>
</comment>
<dbReference type="Pfam" id="PF12646">
    <property type="entry name" value="DUF3783"/>
    <property type="match status" value="1"/>
</dbReference>
<dbReference type="RefSeq" id="WP_006771737.1">
    <property type="nucleotide sequence ID" value="NZ_BQNJ01000001.1"/>
</dbReference>
<sequence length="138" mass="15565">MAAKEMVLYYQPAKEKEAGNASKAAKLKGVLIRMGVRIKNITPEQTGQTIGYLAGFDGFDEMEPQEGSVAPEIDEEMLVMKNFTNRRIDELLVGLRRAGVPKIELKAVVTETNCGWSFYALYEELKKEREAMTKKEED</sequence>